<accession>A0A381XFS3</accession>
<dbReference type="InterPro" id="IPR052794">
    <property type="entry name" value="Mito_Ser_Protease_LACTB"/>
</dbReference>
<dbReference type="InterPro" id="IPR001466">
    <property type="entry name" value="Beta-lactam-related"/>
</dbReference>
<dbReference type="EMBL" id="UINC01014883">
    <property type="protein sequence ID" value="SVA63123.1"/>
    <property type="molecule type" value="Genomic_DNA"/>
</dbReference>
<evidence type="ECO:0000259" key="2">
    <source>
        <dbReference type="Pfam" id="PF00144"/>
    </source>
</evidence>
<dbReference type="PANTHER" id="PTHR46520:SF1">
    <property type="entry name" value="SERINE BETA-LACTAMASE-LIKE PROTEIN LACTB, MITOCHONDRIAL"/>
    <property type="match status" value="1"/>
</dbReference>
<dbReference type="SUPFAM" id="SSF56601">
    <property type="entry name" value="beta-lactamase/transpeptidase-like"/>
    <property type="match status" value="1"/>
</dbReference>
<dbReference type="InterPro" id="IPR012338">
    <property type="entry name" value="Beta-lactam/transpept-like"/>
</dbReference>
<name>A0A381XFS3_9ZZZZ</name>
<dbReference type="PANTHER" id="PTHR46520">
    <property type="entry name" value="SERINE BETA-LACTAMASE-LIKE PROTEIN LACTB, MITOCHONDRIAL"/>
    <property type="match status" value="1"/>
</dbReference>
<dbReference type="GO" id="GO:0008233">
    <property type="term" value="F:peptidase activity"/>
    <property type="evidence" value="ECO:0007669"/>
    <property type="project" value="TreeGrafter"/>
</dbReference>
<feature type="domain" description="Beta-lactamase-related" evidence="2">
    <location>
        <begin position="60"/>
        <end position="385"/>
    </location>
</feature>
<keyword evidence="1" id="KW-1133">Transmembrane helix</keyword>
<evidence type="ECO:0000313" key="3">
    <source>
        <dbReference type="EMBL" id="SVA63123.1"/>
    </source>
</evidence>
<keyword evidence="1" id="KW-0812">Transmembrane</keyword>
<keyword evidence="1" id="KW-0472">Membrane</keyword>
<organism evidence="3">
    <name type="scientific">marine metagenome</name>
    <dbReference type="NCBI Taxonomy" id="408172"/>
    <lineage>
        <taxon>unclassified sequences</taxon>
        <taxon>metagenomes</taxon>
        <taxon>ecological metagenomes</taxon>
    </lineage>
</organism>
<proteinExistence type="predicted"/>
<gene>
    <name evidence="3" type="ORF">METZ01_LOCUS115977</name>
</gene>
<feature type="transmembrane region" description="Helical" evidence="1">
    <location>
        <begin position="28"/>
        <end position="49"/>
    </location>
</feature>
<reference evidence="3" key="1">
    <citation type="submission" date="2018-05" db="EMBL/GenBank/DDBJ databases">
        <authorList>
            <person name="Lanie J.A."/>
            <person name="Ng W.-L."/>
            <person name="Kazmierczak K.M."/>
            <person name="Andrzejewski T.M."/>
            <person name="Davidsen T.M."/>
            <person name="Wayne K.J."/>
            <person name="Tettelin H."/>
            <person name="Glass J.I."/>
            <person name="Rusch D."/>
            <person name="Podicherti R."/>
            <person name="Tsui H.-C.T."/>
            <person name="Winkler M.E."/>
        </authorList>
    </citation>
    <scope>NUCLEOTIDE SEQUENCE</scope>
</reference>
<dbReference type="AlphaFoldDB" id="A0A381XFS3"/>
<protein>
    <recommendedName>
        <fullName evidence="2">Beta-lactamase-related domain-containing protein</fullName>
    </recommendedName>
</protein>
<dbReference type="Pfam" id="PF00144">
    <property type="entry name" value="Beta-lactamase"/>
    <property type="match status" value="1"/>
</dbReference>
<dbReference type="GO" id="GO:0019216">
    <property type="term" value="P:regulation of lipid metabolic process"/>
    <property type="evidence" value="ECO:0007669"/>
    <property type="project" value="TreeGrafter"/>
</dbReference>
<evidence type="ECO:0000256" key="1">
    <source>
        <dbReference type="SAM" id="Phobius"/>
    </source>
</evidence>
<dbReference type="GO" id="GO:0006508">
    <property type="term" value="P:proteolysis"/>
    <property type="evidence" value="ECO:0007669"/>
    <property type="project" value="TreeGrafter"/>
</dbReference>
<sequence>MFNFSFKNWRAEMKRWTNLDLELDFDRIWVILFFLVTVTLFAPPISLIAQGVSRDQVIDYMEQIRIENDLPGVSLAVAVDGAIVFSEGVGYAELENLTPASGRTVHNIGSVSKVFAVVGLMQLVEQGKVDLDATIQTYMPYYPEKPFPVTVRQILTHTSGIRHYNGVEFGPYSLLEFRHFDTFEEATRLWRDDPLVFDPGSSWKYSSHAHNLQHGIVESASGEAYEEYLKHNVFEPAGMMATQFDVPSRVVHKRGRGYIRDEMGRFINVPPTDPSFKYAGGGIISNVEDMVRLALAINDGTLLKRKTVSEMHRPQIDPSIREYRSTGPGIPLSHKQALAWFIRTDQAGRSYPSHTGTVKGTRSFLANFAEQGIVVALQVNALPFDSARYGEAIAQMFLQHR</sequence>
<dbReference type="Gene3D" id="3.40.710.10">
    <property type="entry name" value="DD-peptidase/beta-lactamase superfamily"/>
    <property type="match status" value="1"/>
</dbReference>
<dbReference type="GO" id="GO:0005739">
    <property type="term" value="C:mitochondrion"/>
    <property type="evidence" value="ECO:0007669"/>
    <property type="project" value="TreeGrafter"/>
</dbReference>